<dbReference type="STRING" id="1802279.A3B34_02725"/>
<dbReference type="EMBL" id="MHQR01000010">
    <property type="protein sequence ID" value="OHA07918.1"/>
    <property type="molecule type" value="Genomic_DNA"/>
</dbReference>
<dbReference type="InterPro" id="IPR013229">
    <property type="entry name" value="PEGA"/>
</dbReference>
<comment type="caution">
    <text evidence="2">The sequence shown here is derived from an EMBL/GenBank/DDBJ whole genome shotgun (WGS) entry which is preliminary data.</text>
</comment>
<evidence type="ECO:0000313" key="2">
    <source>
        <dbReference type="EMBL" id="OHA07918.1"/>
    </source>
</evidence>
<protein>
    <recommendedName>
        <fullName evidence="1">PEGA domain-containing protein</fullName>
    </recommendedName>
</protein>
<evidence type="ECO:0000259" key="1">
    <source>
        <dbReference type="Pfam" id="PF08308"/>
    </source>
</evidence>
<reference evidence="2 3" key="1">
    <citation type="journal article" date="2016" name="Nat. Commun.">
        <title>Thousands of microbial genomes shed light on interconnected biogeochemical processes in an aquifer system.</title>
        <authorList>
            <person name="Anantharaman K."/>
            <person name="Brown C.T."/>
            <person name="Hug L.A."/>
            <person name="Sharon I."/>
            <person name="Castelle C.J."/>
            <person name="Probst A.J."/>
            <person name="Thomas B.C."/>
            <person name="Singh A."/>
            <person name="Wilkins M.J."/>
            <person name="Karaoz U."/>
            <person name="Brodie E.L."/>
            <person name="Williams K.H."/>
            <person name="Hubbard S.S."/>
            <person name="Banfield J.F."/>
        </authorList>
    </citation>
    <scope>NUCLEOTIDE SEQUENCE [LARGE SCALE GENOMIC DNA]</scope>
</reference>
<organism evidence="2 3">
    <name type="scientific">Candidatus Sungbacteria bacterium RIFCSPLOWO2_01_FULL_54_21</name>
    <dbReference type="NCBI Taxonomy" id="1802279"/>
    <lineage>
        <taxon>Bacteria</taxon>
        <taxon>Candidatus Sungiibacteriota</taxon>
    </lineage>
</organism>
<proteinExistence type="predicted"/>
<dbReference type="Proteomes" id="UP000176510">
    <property type="component" value="Unassembled WGS sequence"/>
</dbReference>
<evidence type="ECO:0000313" key="3">
    <source>
        <dbReference type="Proteomes" id="UP000176510"/>
    </source>
</evidence>
<gene>
    <name evidence="2" type="ORF">A3B34_02725</name>
</gene>
<sequence length="362" mass="40288">MKRTTRRIIFYCLALLFAVAGPLAVLTSLGYTFRFSTATFESTGGIFIKSATPRTSVFLDGAFFRETGFLTGSTLMTDIAPGTHHVRLERQGFRPWTKTVTVAPTEVTEFRDVFLVPFEPLSATSTRQELAAVQATSTPTHTFSLDKKNRLRIAENRTSRVVAENVHSFTPTEDGAFFVGQNGFLARFDADSQNVETVGRPGFFLDREPFRFAVSDHFLAIIDSSGGLFLYDAAAGAVRPIASDTQEVRFDSTEEKLLIVKEQSIDMLWLADSERQPFQKRDTMETVAQIPDTIREAYWCYGTEQHAIYRTRAGVFIAETDTRGGSNISELIAGPVDEIITSSLAPSTIFYRKGGTLYKIDL</sequence>
<feature type="domain" description="PEGA" evidence="1">
    <location>
        <begin position="44"/>
        <end position="110"/>
    </location>
</feature>
<name>A0A1G2L8E5_9BACT</name>
<dbReference type="AlphaFoldDB" id="A0A1G2L8E5"/>
<accession>A0A1G2L8E5</accession>
<dbReference type="Pfam" id="PF08308">
    <property type="entry name" value="PEGA"/>
    <property type="match status" value="1"/>
</dbReference>